<evidence type="ECO:0000313" key="2">
    <source>
        <dbReference type="EMBL" id="EKX60592.1"/>
    </source>
</evidence>
<dbReference type="AlphaFoldDB" id="L1KJ21"/>
<organism evidence="2 3">
    <name type="scientific">Streptomyces ipomoeae 91-03</name>
    <dbReference type="NCBI Taxonomy" id="698759"/>
    <lineage>
        <taxon>Bacteria</taxon>
        <taxon>Bacillati</taxon>
        <taxon>Actinomycetota</taxon>
        <taxon>Actinomycetes</taxon>
        <taxon>Kitasatosporales</taxon>
        <taxon>Streptomycetaceae</taxon>
        <taxon>Streptomyces</taxon>
    </lineage>
</organism>
<protein>
    <submittedName>
        <fullName evidence="2">Uncharacterized protein</fullName>
    </submittedName>
</protein>
<name>L1KJ21_9ACTN</name>
<reference evidence="2 3" key="1">
    <citation type="submission" date="2012-11" db="EMBL/GenBank/DDBJ databases">
        <authorList>
            <person name="Huguet-Tapia J.C."/>
            <person name="Durkin A.S."/>
            <person name="Pettis G.S."/>
            <person name="Badger J.H."/>
        </authorList>
    </citation>
    <scope>NUCLEOTIDE SEQUENCE [LARGE SCALE GENOMIC DNA]</scope>
    <source>
        <strain evidence="2 3">91-03</strain>
    </source>
</reference>
<keyword evidence="3" id="KW-1185">Reference proteome</keyword>
<dbReference type="EMBL" id="AEJC01000640">
    <property type="protein sequence ID" value="EKX60592.1"/>
    <property type="molecule type" value="Genomic_DNA"/>
</dbReference>
<proteinExistence type="predicted"/>
<sequence>MGQVAEPVEDGQRGLAGDVQEDMARHRRGVHAPVGLPDHPDHTGLVHPVTPTPPPPHAPPRLPFRTAARRSTAVASRSTDRSVCSVASTQCWTTSP</sequence>
<dbReference type="Proteomes" id="UP000010411">
    <property type="component" value="Unassembled WGS sequence"/>
</dbReference>
<evidence type="ECO:0000256" key="1">
    <source>
        <dbReference type="SAM" id="MobiDB-lite"/>
    </source>
</evidence>
<feature type="region of interest" description="Disordered" evidence="1">
    <location>
        <begin position="1"/>
        <end position="96"/>
    </location>
</feature>
<evidence type="ECO:0000313" key="3">
    <source>
        <dbReference type="Proteomes" id="UP000010411"/>
    </source>
</evidence>
<feature type="compositionally biased region" description="Polar residues" evidence="1">
    <location>
        <begin position="85"/>
        <end position="96"/>
    </location>
</feature>
<gene>
    <name evidence="2" type="ORF">STRIP9103_04859</name>
</gene>
<accession>L1KJ21</accession>
<feature type="compositionally biased region" description="Pro residues" evidence="1">
    <location>
        <begin position="50"/>
        <end position="62"/>
    </location>
</feature>
<comment type="caution">
    <text evidence="2">The sequence shown here is derived from an EMBL/GenBank/DDBJ whole genome shotgun (WGS) entry which is preliminary data.</text>
</comment>
<feature type="compositionally biased region" description="Low complexity" evidence="1">
    <location>
        <begin position="63"/>
        <end position="77"/>
    </location>
</feature>